<protein>
    <recommendedName>
        <fullName evidence="1">3-beta hydroxysteroid dehydrogenase/isomerase domain-containing protein</fullName>
    </recommendedName>
</protein>
<dbReference type="Proteomes" id="UP001085076">
    <property type="component" value="Miscellaneous, Linkage group lg01"/>
</dbReference>
<organism evidence="2 3">
    <name type="scientific">Dioscorea zingiberensis</name>
    <dbReference type="NCBI Taxonomy" id="325984"/>
    <lineage>
        <taxon>Eukaryota</taxon>
        <taxon>Viridiplantae</taxon>
        <taxon>Streptophyta</taxon>
        <taxon>Embryophyta</taxon>
        <taxon>Tracheophyta</taxon>
        <taxon>Spermatophyta</taxon>
        <taxon>Magnoliopsida</taxon>
        <taxon>Liliopsida</taxon>
        <taxon>Dioscoreales</taxon>
        <taxon>Dioscoreaceae</taxon>
        <taxon>Dioscorea</taxon>
    </lineage>
</organism>
<feature type="domain" description="3-beta hydroxysteroid dehydrogenase/isomerase" evidence="1">
    <location>
        <begin position="30"/>
        <end position="72"/>
    </location>
</feature>
<dbReference type="EMBL" id="JAGGNH010000001">
    <property type="protein sequence ID" value="KAJ0985013.1"/>
    <property type="molecule type" value="Genomic_DNA"/>
</dbReference>
<sequence>MADDDGRKQGIVVEKVPFEKNQTLRRTVQYLEEQMVEPTVKGTNNVIDAAVEAGVRRVVFTSSIDVVGDVTQPLPGERRRREERG</sequence>
<reference evidence="2" key="2">
    <citation type="journal article" date="2022" name="Hortic Res">
        <title>The genome of Dioscorea zingiberensis sheds light on the biosynthesis, origin and evolution of the medicinally important diosgenin saponins.</title>
        <authorList>
            <person name="Li Y."/>
            <person name="Tan C."/>
            <person name="Li Z."/>
            <person name="Guo J."/>
            <person name="Li S."/>
            <person name="Chen X."/>
            <person name="Wang C."/>
            <person name="Dai X."/>
            <person name="Yang H."/>
            <person name="Song W."/>
            <person name="Hou L."/>
            <person name="Xu J."/>
            <person name="Tong Z."/>
            <person name="Xu A."/>
            <person name="Yuan X."/>
            <person name="Wang W."/>
            <person name="Yang Q."/>
            <person name="Chen L."/>
            <person name="Sun Z."/>
            <person name="Wang K."/>
            <person name="Pan B."/>
            <person name="Chen J."/>
            <person name="Bao Y."/>
            <person name="Liu F."/>
            <person name="Qi X."/>
            <person name="Gang D.R."/>
            <person name="Wen J."/>
            <person name="Li J."/>
        </authorList>
    </citation>
    <scope>NUCLEOTIDE SEQUENCE</scope>
    <source>
        <strain evidence="2">Dzin_1.0</strain>
    </source>
</reference>
<accession>A0A9D5D6I3</accession>
<comment type="caution">
    <text evidence="2">The sequence shown here is derived from an EMBL/GenBank/DDBJ whole genome shotgun (WGS) entry which is preliminary data.</text>
</comment>
<name>A0A9D5D6I3_9LILI</name>
<proteinExistence type="predicted"/>
<dbReference type="AlphaFoldDB" id="A0A9D5D6I3"/>
<dbReference type="GO" id="GO:0006694">
    <property type="term" value="P:steroid biosynthetic process"/>
    <property type="evidence" value="ECO:0007669"/>
    <property type="project" value="InterPro"/>
</dbReference>
<dbReference type="InterPro" id="IPR002225">
    <property type="entry name" value="3Beta_OHSteriod_DH/Estase"/>
</dbReference>
<dbReference type="Pfam" id="PF01073">
    <property type="entry name" value="3Beta_HSD"/>
    <property type="match status" value="1"/>
</dbReference>
<gene>
    <name evidence="2" type="ORF">J5N97_003369</name>
</gene>
<dbReference type="OrthoDB" id="2735536at2759"/>
<reference evidence="2" key="1">
    <citation type="submission" date="2021-03" db="EMBL/GenBank/DDBJ databases">
        <authorList>
            <person name="Li Z."/>
            <person name="Yang C."/>
        </authorList>
    </citation>
    <scope>NUCLEOTIDE SEQUENCE</scope>
    <source>
        <strain evidence="2">Dzin_1.0</strain>
        <tissue evidence="2">Leaf</tissue>
    </source>
</reference>
<evidence type="ECO:0000313" key="3">
    <source>
        <dbReference type="Proteomes" id="UP001085076"/>
    </source>
</evidence>
<dbReference type="InterPro" id="IPR036291">
    <property type="entry name" value="NAD(P)-bd_dom_sf"/>
</dbReference>
<evidence type="ECO:0000313" key="2">
    <source>
        <dbReference type="EMBL" id="KAJ0985013.1"/>
    </source>
</evidence>
<dbReference type="Gene3D" id="3.40.50.720">
    <property type="entry name" value="NAD(P)-binding Rossmann-like Domain"/>
    <property type="match status" value="1"/>
</dbReference>
<keyword evidence="3" id="KW-1185">Reference proteome</keyword>
<dbReference type="GO" id="GO:0016616">
    <property type="term" value="F:oxidoreductase activity, acting on the CH-OH group of donors, NAD or NADP as acceptor"/>
    <property type="evidence" value="ECO:0007669"/>
    <property type="project" value="InterPro"/>
</dbReference>
<evidence type="ECO:0000259" key="1">
    <source>
        <dbReference type="Pfam" id="PF01073"/>
    </source>
</evidence>
<dbReference type="SUPFAM" id="SSF51735">
    <property type="entry name" value="NAD(P)-binding Rossmann-fold domains"/>
    <property type="match status" value="1"/>
</dbReference>